<dbReference type="Proteomes" id="UP000259211">
    <property type="component" value="Unassembled WGS sequence"/>
</dbReference>
<organism evidence="1 2">
    <name type="scientific">Cutibacterium avidum</name>
    <dbReference type="NCBI Taxonomy" id="33010"/>
    <lineage>
        <taxon>Bacteria</taxon>
        <taxon>Bacillati</taxon>
        <taxon>Actinomycetota</taxon>
        <taxon>Actinomycetes</taxon>
        <taxon>Propionibacteriales</taxon>
        <taxon>Propionibacteriaceae</taxon>
        <taxon>Cutibacterium</taxon>
    </lineage>
</organism>
<dbReference type="RefSeq" id="WP_065673329.1">
    <property type="nucleotide sequence ID" value="NZ_LYSN01000008.1"/>
</dbReference>
<dbReference type="Pfam" id="PF08282">
    <property type="entry name" value="Hydrolase_3"/>
    <property type="match status" value="1"/>
</dbReference>
<comment type="caution">
    <text evidence="1">The sequence shown here is derived from an EMBL/GenBank/DDBJ whole genome shotgun (WGS) entry which is preliminary data.</text>
</comment>
<dbReference type="GO" id="GO:0005829">
    <property type="term" value="C:cytosol"/>
    <property type="evidence" value="ECO:0007669"/>
    <property type="project" value="TreeGrafter"/>
</dbReference>
<dbReference type="GO" id="GO:0016791">
    <property type="term" value="F:phosphatase activity"/>
    <property type="evidence" value="ECO:0007669"/>
    <property type="project" value="TreeGrafter"/>
</dbReference>
<evidence type="ECO:0000313" key="2">
    <source>
        <dbReference type="Proteomes" id="UP000259211"/>
    </source>
</evidence>
<dbReference type="PANTHER" id="PTHR10000">
    <property type="entry name" value="PHOSPHOSERINE PHOSPHATASE"/>
    <property type="match status" value="1"/>
</dbReference>
<dbReference type="AlphaFoldDB" id="A0A3E2D9F3"/>
<dbReference type="SUPFAM" id="SSF56784">
    <property type="entry name" value="HAD-like"/>
    <property type="match status" value="1"/>
</dbReference>
<dbReference type="GO" id="GO:0000287">
    <property type="term" value="F:magnesium ion binding"/>
    <property type="evidence" value="ECO:0007669"/>
    <property type="project" value="TreeGrafter"/>
</dbReference>
<proteinExistence type="predicted"/>
<dbReference type="InterPro" id="IPR036412">
    <property type="entry name" value="HAD-like_sf"/>
</dbReference>
<sequence length="266" mass="27682">MLIATDLDGTFLRPDATVSARNLAALEAAEAAGVHVVPVTGRAIGGLRILGPVFRQYALVSNGAVGVDLSTGATLFTKTMSASTVRAYVDRLTAEIPGTVFCAEIGDSSVFLVEDGYDDIVPPFESKNDPAEHVLVSRDELCSTEAVKLMIVHPSVPAAEVYERSRLLDAPGVHSTWAGFTVTEAGPAGVTKASGLEHICKVLGQDRADVVALGDGANDVEMLQWAGTSYAMGGAKPEAVAVADLRAPSCVDDGFAVVVEKILASR</sequence>
<reference evidence="1 2" key="1">
    <citation type="submission" date="2017-07" db="EMBL/GenBank/DDBJ databases">
        <authorList>
            <person name="Sun Z.S."/>
            <person name="Albrecht U."/>
            <person name="Echele G."/>
            <person name="Lee C.C."/>
        </authorList>
    </citation>
    <scope>NUCLEOTIDE SEQUENCE [LARGE SCALE GENOMIC DNA]</scope>
    <source>
        <strain evidence="1 2">P16-029</strain>
    </source>
</reference>
<name>A0A3E2D9F3_9ACTN</name>
<gene>
    <name evidence="1" type="ORF">CHT91_12240</name>
</gene>
<dbReference type="PANTHER" id="PTHR10000:SF8">
    <property type="entry name" value="HAD SUPERFAMILY HYDROLASE-LIKE, TYPE 3"/>
    <property type="match status" value="1"/>
</dbReference>
<dbReference type="InterPro" id="IPR023214">
    <property type="entry name" value="HAD_sf"/>
</dbReference>
<protein>
    <submittedName>
        <fullName evidence="1">HAD family phosphatase</fullName>
    </submittedName>
</protein>
<accession>A0A3E2D9F3</accession>
<dbReference type="Gene3D" id="3.30.1240.10">
    <property type="match status" value="1"/>
</dbReference>
<dbReference type="Gene3D" id="3.40.50.1000">
    <property type="entry name" value="HAD superfamily/HAD-like"/>
    <property type="match status" value="1"/>
</dbReference>
<dbReference type="EMBL" id="NOWI01000016">
    <property type="protein sequence ID" value="RFT42032.1"/>
    <property type="molecule type" value="Genomic_DNA"/>
</dbReference>
<dbReference type="PROSITE" id="PS01229">
    <property type="entry name" value="COF_2"/>
    <property type="match status" value="1"/>
</dbReference>
<evidence type="ECO:0000313" key="1">
    <source>
        <dbReference type="EMBL" id="RFT42032.1"/>
    </source>
</evidence>